<keyword evidence="2 7" id="KW-0813">Transport</keyword>
<evidence type="ECO:0000256" key="6">
    <source>
        <dbReference type="ARBA" id="ARBA00023136"/>
    </source>
</evidence>
<evidence type="ECO:0000256" key="7">
    <source>
        <dbReference type="RuleBase" id="RU363032"/>
    </source>
</evidence>
<comment type="caution">
    <text evidence="9">The sequence shown here is derived from an EMBL/GenBank/DDBJ whole genome shotgun (WGS) entry which is preliminary data.</text>
</comment>
<sequence length="338" mass="37508">MIKYVAQRLALMIVILAGVMVVTFALSRVLPGSPIEMMLGHRPTQEQIDLARAKLHVDEPIYTQFSYYVADMVRGDFGESLRTGRPVLEDVLERMTATFEVTTLAVILVVLVGVPLGVLSAVKQNHLVDHGARSFSIAGMALPVFLIGMMLQMLFYGELSWLPLQGRMNSEILLDYEFPRVTGLYLIDTLLAGQWLAFKSAAAHLVLPVLTLSIASLAVVTRITRNTMVEVLAQDYILTLKAYGMRKRRIYFLYALKATLIPMLTVIGLTYGFMLGGSVVVEYVFDWPGLGGYVVGAITKNDFPAVMGVTLFLSTIYLSVNLVIDLLYYLVDPRLRAT</sequence>
<evidence type="ECO:0000313" key="10">
    <source>
        <dbReference type="Proteomes" id="UP000664761"/>
    </source>
</evidence>
<dbReference type="PANTHER" id="PTHR43163:SF6">
    <property type="entry name" value="DIPEPTIDE TRANSPORT SYSTEM PERMEASE PROTEIN DPPB-RELATED"/>
    <property type="match status" value="1"/>
</dbReference>
<dbReference type="InterPro" id="IPR045621">
    <property type="entry name" value="BPD_transp_1_N"/>
</dbReference>
<organism evidence="9 10">
    <name type="scientific">Sneathiella sedimenti</name>
    <dbReference type="NCBI Taxonomy" id="2816034"/>
    <lineage>
        <taxon>Bacteria</taxon>
        <taxon>Pseudomonadati</taxon>
        <taxon>Pseudomonadota</taxon>
        <taxon>Alphaproteobacteria</taxon>
        <taxon>Sneathiellales</taxon>
        <taxon>Sneathiellaceae</taxon>
        <taxon>Sneathiella</taxon>
    </lineage>
</organism>
<feature type="transmembrane region" description="Helical" evidence="7">
    <location>
        <begin position="251"/>
        <end position="274"/>
    </location>
</feature>
<comment type="similarity">
    <text evidence="7">Belongs to the binding-protein-dependent transport system permease family.</text>
</comment>
<reference evidence="9 10" key="1">
    <citation type="submission" date="2021-03" db="EMBL/GenBank/DDBJ databases">
        <title>Sneathiella sp. CAU 1612 isolated from Kang Won-do.</title>
        <authorList>
            <person name="Kim W."/>
        </authorList>
    </citation>
    <scope>NUCLEOTIDE SEQUENCE [LARGE SCALE GENOMIC DNA]</scope>
    <source>
        <strain evidence="9 10">CAU 1612</strain>
    </source>
</reference>
<protein>
    <submittedName>
        <fullName evidence="9">ABC transporter permease</fullName>
    </submittedName>
</protein>
<keyword evidence="4 7" id="KW-0812">Transmembrane</keyword>
<dbReference type="EMBL" id="JAFLNC010000001">
    <property type="protein sequence ID" value="MBO0332626.1"/>
    <property type="molecule type" value="Genomic_DNA"/>
</dbReference>
<dbReference type="Pfam" id="PF00528">
    <property type="entry name" value="BPD_transp_1"/>
    <property type="match status" value="1"/>
</dbReference>
<dbReference type="RefSeq" id="WP_207042218.1">
    <property type="nucleotide sequence ID" value="NZ_JAFLNC010000001.1"/>
</dbReference>
<evidence type="ECO:0000256" key="3">
    <source>
        <dbReference type="ARBA" id="ARBA00022475"/>
    </source>
</evidence>
<dbReference type="SUPFAM" id="SSF161098">
    <property type="entry name" value="MetI-like"/>
    <property type="match status" value="1"/>
</dbReference>
<evidence type="ECO:0000256" key="1">
    <source>
        <dbReference type="ARBA" id="ARBA00004651"/>
    </source>
</evidence>
<dbReference type="Gene3D" id="1.10.3720.10">
    <property type="entry name" value="MetI-like"/>
    <property type="match status" value="1"/>
</dbReference>
<keyword evidence="5 7" id="KW-1133">Transmembrane helix</keyword>
<feature type="transmembrane region" description="Helical" evidence="7">
    <location>
        <begin position="9"/>
        <end position="30"/>
    </location>
</feature>
<keyword evidence="6 7" id="KW-0472">Membrane</keyword>
<dbReference type="PROSITE" id="PS50928">
    <property type="entry name" value="ABC_TM1"/>
    <property type="match status" value="1"/>
</dbReference>
<feature type="transmembrane region" description="Helical" evidence="7">
    <location>
        <begin position="101"/>
        <end position="122"/>
    </location>
</feature>
<dbReference type="InterPro" id="IPR000515">
    <property type="entry name" value="MetI-like"/>
</dbReference>
<feature type="transmembrane region" description="Helical" evidence="7">
    <location>
        <begin position="201"/>
        <end position="220"/>
    </location>
</feature>
<dbReference type="InterPro" id="IPR035906">
    <property type="entry name" value="MetI-like_sf"/>
</dbReference>
<feature type="transmembrane region" description="Helical" evidence="7">
    <location>
        <begin position="134"/>
        <end position="155"/>
    </location>
</feature>
<evidence type="ECO:0000313" key="9">
    <source>
        <dbReference type="EMBL" id="MBO0332626.1"/>
    </source>
</evidence>
<comment type="subcellular location">
    <subcellularLocation>
        <location evidence="1 7">Cell membrane</location>
        <topology evidence="1 7">Multi-pass membrane protein</topology>
    </subcellularLocation>
</comment>
<evidence type="ECO:0000256" key="4">
    <source>
        <dbReference type="ARBA" id="ARBA00022692"/>
    </source>
</evidence>
<evidence type="ECO:0000256" key="5">
    <source>
        <dbReference type="ARBA" id="ARBA00022989"/>
    </source>
</evidence>
<dbReference type="CDD" id="cd06261">
    <property type="entry name" value="TM_PBP2"/>
    <property type="match status" value="1"/>
</dbReference>
<keyword evidence="3" id="KW-1003">Cell membrane</keyword>
<dbReference type="Pfam" id="PF19300">
    <property type="entry name" value="BPD_transp_1_N"/>
    <property type="match status" value="1"/>
</dbReference>
<feature type="transmembrane region" description="Helical" evidence="7">
    <location>
        <begin position="309"/>
        <end position="331"/>
    </location>
</feature>
<gene>
    <name evidence="9" type="ORF">J0X12_03310</name>
</gene>
<dbReference type="PANTHER" id="PTHR43163">
    <property type="entry name" value="DIPEPTIDE TRANSPORT SYSTEM PERMEASE PROTEIN DPPB-RELATED"/>
    <property type="match status" value="1"/>
</dbReference>
<keyword evidence="10" id="KW-1185">Reference proteome</keyword>
<feature type="domain" description="ABC transmembrane type-1" evidence="8">
    <location>
        <begin position="95"/>
        <end position="328"/>
    </location>
</feature>
<name>A0ABS3F288_9PROT</name>
<proteinExistence type="inferred from homology"/>
<dbReference type="Proteomes" id="UP000664761">
    <property type="component" value="Unassembled WGS sequence"/>
</dbReference>
<evidence type="ECO:0000259" key="8">
    <source>
        <dbReference type="PROSITE" id="PS50928"/>
    </source>
</evidence>
<evidence type="ECO:0000256" key="2">
    <source>
        <dbReference type="ARBA" id="ARBA00022448"/>
    </source>
</evidence>
<accession>A0ABS3F288</accession>